<dbReference type="PANTHER" id="PTHR48081:SF33">
    <property type="entry name" value="KYNURENINE FORMAMIDASE"/>
    <property type="match status" value="1"/>
</dbReference>
<dbReference type="InterPro" id="IPR049492">
    <property type="entry name" value="BD-FAE-like_dom"/>
</dbReference>
<sequence length="266" mass="29563">MPEPSWYEQEYSPRLRVPDAALYFQRWAQEARQARQHLEYQTLPYGPGPKETLDLFPAPHSRALLVFIHGGYWRAFDKDDFSWIAPPLVRAGFSVAVINYALCPSVSIAEITEQCRRAVAWLYRAHPQPLIISGHSAGGHLTGEMFATPWADYGLPAGAIVGGISISGLFDLEPLIQVSFNSDLQLDAVSARACSPAYKQPMVQAPLVLAVGALESGEFHRQSRLLKEAWPAICTEVIALPNCHHFNALDALTDTNSPLWEPFLRL</sequence>
<name>A0A7C3DVK8_MEIRU</name>
<protein>
    <submittedName>
        <fullName evidence="3">Alpha/beta hydrolase</fullName>
    </submittedName>
</protein>
<evidence type="ECO:0000313" key="3">
    <source>
        <dbReference type="EMBL" id="HFG19787.1"/>
    </source>
</evidence>
<dbReference type="EMBL" id="DSWI01000010">
    <property type="protein sequence ID" value="HFG19787.1"/>
    <property type="molecule type" value="Genomic_DNA"/>
</dbReference>
<evidence type="ECO:0000256" key="1">
    <source>
        <dbReference type="ARBA" id="ARBA00022801"/>
    </source>
</evidence>
<keyword evidence="1 3" id="KW-0378">Hydrolase</keyword>
<organism evidence="3">
    <name type="scientific">Meiothermus ruber</name>
    <dbReference type="NCBI Taxonomy" id="277"/>
    <lineage>
        <taxon>Bacteria</taxon>
        <taxon>Thermotogati</taxon>
        <taxon>Deinococcota</taxon>
        <taxon>Deinococci</taxon>
        <taxon>Thermales</taxon>
        <taxon>Thermaceae</taxon>
        <taxon>Meiothermus</taxon>
    </lineage>
</organism>
<dbReference type="InterPro" id="IPR029058">
    <property type="entry name" value="AB_hydrolase_fold"/>
</dbReference>
<dbReference type="Pfam" id="PF20434">
    <property type="entry name" value="BD-FAE"/>
    <property type="match status" value="1"/>
</dbReference>
<feature type="domain" description="BD-FAE-like" evidence="2">
    <location>
        <begin position="62"/>
        <end position="142"/>
    </location>
</feature>
<dbReference type="InterPro" id="IPR050300">
    <property type="entry name" value="GDXG_lipolytic_enzyme"/>
</dbReference>
<evidence type="ECO:0000259" key="2">
    <source>
        <dbReference type="Pfam" id="PF20434"/>
    </source>
</evidence>
<accession>A0A7C3DVK8</accession>
<reference evidence="3" key="1">
    <citation type="journal article" date="2020" name="mSystems">
        <title>Genome- and Community-Level Interaction Insights into Carbon Utilization and Element Cycling Functions of Hydrothermarchaeota in Hydrothermal Sediment.</title>
        <authorList>
            <person name="Zhou Z."/>
            <person name="Liu Y."/>
            <person name="Xu W."/>
            <person name="Pan J."/>
            <person name="Luo Z.H."/>
            <person name="Li M."/>
        </authorList>
    </citation>
    <scope>NUCLEOTIDE SEQUENCE [LARGE SCALE GENOMIC DNA]</scope>
    <source>
        <strain evidence="3">SpSt-524</strain>
    </source>
</reference>
<dbReference type="RefSeq" id="WP_409656562.1">
    <property type="nucleotide sequence ID" value="NZ_JBKBUW010000029.1"/>
</dbReference>
<dbReference type="GO" id="GO:0016787">
    <property type="term" value="F:hydrolase activity"/>
    <property type="evidence" value="ECO:0007669"/>
    <property type="project" value="UniProtKB-KW"/>
</dbReference>
<proteinExistence type="predicted"/>
<gene>
    <name evidence="3" type="ORF">ENS82_03570</name>
</gene>
<comment type="caution">
    <text evidence="3">The sequence shown here is derived from an EMBL/GenBank/DDBJ whole genome shotgun (WGS) entry which is preliminary data.</text>
</comment>
<dbReference type="AlphaFoldDB" id="A0A7C3DVK8"/>
<dbReference type="SUPFAM" id="SSF53474">
    <property type="entry name" value="alpha/beta-Hydrolases"/>
    <property type="match status" value="1"/>
</dbReference>
<dbReference type="Gene3D" id="3.40.50.1820">
    <property type="entry name" value="alpha/beta hydrolase"/>
    <property type="match status" value="1"/>
</dbReference>
<dbReference type="PANTHER" id="PTHR48081">
    <property type="entry name" value="AB HYDROLASE SUPERFAMILY PROTEIN C4A8.06C"/>
    <property type="match status" value="1"/>
</dbReference>